<proteinExistence type="inferred from homology"/>
<evidence type="ECO:0000259" key="9">
    <source>
        <dbReference type="Pfam" id="PF00884"/>
    </source>
</evidence>
<keyword evidence="3" id="KW-0479">Metal-binding</keyword>
<evidence type="ECO:0000256" key="3">
    <source>
        <dbReference type="ARBA" id="ARBA00022723"/>
    </source>
</evidence>
<dbReference type="RefSeq" id="WP_218033097.1">
    <property type="nucleotide sequence ID" value="NZ_BKAG01000058.1"/>
</dbReference>
<keyword evidence="6" id="KW-0106">Calcium</keyword>
<dbReference type="InterPro" id="IPR035874">
    <property type="entry name" value="IDS"/>
</dbReference>
<feature type="domain" description="Sulfatase N-terminal" evidence="9">
    <location>
        <begin position="25"/>
        <end position="359"/>
    </location>
</feature>
<feature type="region of interest" description="Disordered" evidence="7">
    <location>
        <begin position="442"/>
        <end position="481"/>
    </location>
</feature>
<feature type="chain" id="PRO_5022220329" evidence="8">
    <location>
        <begin position="22"/>
        <end position="481"/>
    </location>
</feature>
<dbReference type="GO" id="GO:0046872">
    <property type="term" value="F:metal ion binding"/>
    <property type="evidence" value="ECO:0007669"/>
    <property type="project" value="UniProtKB-KW"/>
</dbReference>
<feature type="compositionally biased region" description="Basic residues" evidence="7">
    <location>
        <begin position="468"/>
        <end position="481"/>
    </location>
</feature>
<dbReference type="CDD" id="cd16030">
    <property type="entry name" value="iduronate-2-sulfatase"/>
    <property type="match status" value="1"/>
</dbReference>
<sequence length="481" mass="52638">MKLSRLLFSLLLALSGLTLQAADKPDVLFIAVDDLNDWTSYLGGHPQTKTPNIDRLVARGTAFTNSHCAAPACNPSRAALMSGLRPWTTGIYTNGDPAAGVLKDVNTINRHFLASGYNTLGGGKIYHNINAEGRKDTWTEWAGLFPSIAEHEENMNGLKGGHFDWGAVDGKPSDMGDYKLTDWAINHLKTAPADKPLFLAVGYVKPHLPWYVPREYFDRFPLDSIQLPTVKEDDLADIPKAGVKMAGPEGDHAKVLKSDQWKKAVQAYLATISFLDDQVGRLLDGLDASPRKDKTIIVWWTDHGWALGEKQHWRKFALWEETTRTSFAITAPGITKPGTSCTASVDYTNIYPTLCELTGLPLPEHVKGPSLVPLLKDPKAAWDHVAVCSHGKGNHAARDSQWRYIRYADGSEELYDHSKDPYEWTNLASDAASSEVKTRLAAVFPKEEARPTSGGKGGNGDGGEKKPAKGKGKGKNAKNAE</sequence>
<reference evidence="10 11" key="1">
    <citation type="submission" date="2019-07" db="EMBL/GenBank/DDBJ databases">
        <title>Whole genome shotgun sequence of Brevifollis gellanilyticus NBRC 108608.</title>
        <authorList>
            <person name="Hosoyama A."/>
            <person name="Uohara A."/>
            <person name="Ohji S."/>
            <person name="Ichikawa N."/>
        </authorList>
    </citation>
    <scope>NUCLEOTIDE SEQUENCE [LARGE SCALE GENOMIC DNA]</scope>
    <source>
        <strain evidence="10 11">NBRC 108608</strain>
    </source>
</reference>
<evidence type="ECO:0000313" key="10">
    <source>
        <dbReference type="EMBL" id="GEP45750.1"/>
    </source>
</evidence>
<gene>
    <name evidence="10" type="ORF">BGE01nite_50410</name>
</gene>
<comment type="similarity">
    <text evidence="2">Belongs to the sulfatase family.</text>
</comment>
<comment type="caution">
    <text evidence="10">The sequence shown here is derived from an EMBL/GenBank/DDBJ whole genome shotgun (WGS) entry which is preliminary data.</text>
</comment>
<dbReference type="AlphaFoldDB" id="A0A512MG78"/>
<evidence type="ECO:0000256" key="1">
    <source>
        <dbReference type="ARBA" id="ARBA00001913"/>
    </source>
</evidence>
<dbReference type="Proteomes" id="UP000321577">
    <property type="component" value="Unassembled WGS sequence"/>
</dbReference>
<organism evidence="10 11">
    <name type="scientific">Brevifollis gellanilyticus</name>
    <dbReference type="NCBI Taxonomy" id="748831"/>
    <lineage>
        <taxon>Bacteria</taxon>
        <taxon>Pseudomonadati</taxon>
        <taxon>Verrucomicrobiota</taxon>
        <taxon>Verrucomicrobiia</taxon>
        <taxon>Verrucomicrobiales</taxon>
        <taxon>Verrucomicrobiaceae</taxon>
    </lineage>
</organism>
<dbReference type="PANTHER" id="PTHR45953">
    <property type="entry name" value="IDURONATE 2-SULFATASE"/>
    <property type="match status" value="1"/>
</dbReference>
<dbReference type="Gene3D" id="3.40.720.10">
    <property type="entry name" value="Alkaline Phosphatase, subunit A"/>
    <property type="match status" value="1"/>
</dbReference>
<dbReference type="EMBL" id="BKAG01000058">
    <property type="protein sequence ID" value="GEP45750.1"/>
    <property type="molecule type" value="Genomic_DNA"/>
</dbReference>
<keyword evidence="5" id="KW-0378">Hydrolase</keyword>
<feature type="signal peptide" evidence="8">
    <location>
        <begin position="1"/>
        <end position="21"/>
    </location>
</feature>
<evidence type="ECO:0000256" key="4">
    <source>
        <dbReference type="ARBA" id="ARBA00022729"/>
    </source>
</evidence>
<name>A0A512MG78_9BACT</name>
<protein>
    <submittedName>
        <fullName evidence="10">Iduronate-2-sulfatase</fullName>
    </submittedName>
</protein>
<keyword evidence="4 8" id="KW-0732">Signal</keyword>
<evidence type="ECO:0000256" key="5">
    <source>
        <dbReference type="ARBA" id="ARBA00022801"/>
    </source>
</evidence>
<evidence type="ECO:0000256" key="7">
    <source>
        <dbReference type="SAM" id="MobiDB-lite"/>
    </source>
</evidence>
<accession>A0A512MG78</accession>
<dbReference type="PANTHER" id="PTHR45953:SF1">
    <property type="entry name" value="IDURONATE 2-SULFATASE"/>
    <property type="match status" value="1"/>
</dbReference>
<dbReference type="GO" id="GO:0005737">
    <property type="term" value="C:cytoplasm"/>
    <property type="evidence" value="ECO:0007669"/>
    <property type="project" value="TreeGrafter"/>
</dbReference>
<comment type="cofactor">
    <cofactor evidence="1">
        <name>Ca(2+)</name>
        <dbReference type="ChEBI" id="CHEBI:29108"/>
    </cofactor>
</comment>
<evidence type="ECO:0000313" key="11">
    <source>
        <dbReference type="Proteomes" id="UP000321577"/>
    </source>
</evidence>
<dbReference type="Pfam" id="PF00884">
    <property type="entry name" value="Sulfatase"/>
    <property type="match status" value="1"/>
</dbReference>
<dbReference type="InterPro" id="IPR000917">
    <property type="entry name" value="Sulfatase_N"/>
</dbReference>
<evidence type="ECO:0000256" key="8">
    <source>
        <dbReference type="SAM" id="SignalP"/>
    </source>
</evidence>
<evidence type="ECO:0000256" key="6">
    <source>
        <dbReference type="ARBA" id="ARBA00022837"/>
    </source>
</evidence>
<keyword evidence="11" id="KW-1185">Reference proteome</keyword>
<dbReference type="SUPFAM" id="SSF53649">
    <property type="entry name" value="Alkaline phosphatase-like"/>
    <property type="match status" value="1"/>
</dbReference>
<dbReference type="GO" id="GO:0004423">
    <property type="term" value="F:iduronate-2-sulfatase activity"/>
    <property type="evidence" value="ECO:0007669"/>
    <property type="project" value="InterPro"/>
</dbReference>
<dbReference type="InterPro" id="IPR017850">
    <property type="entry name" value="Alkaline_phosphatase_core_sf"/>
</dbReference>
<evidence type="ECO:0000256" key="2">
    <source>
        <dbReference type="ARBA" id="ARBA00008779"/>
    </source>
</evidence>